<dbReference type="Gene3D" id="3.40.1280.10">
    <property type="match status" value="1"/>
</dbReference>
<dbReference type="Pfam" id="PF08032">
    <property type="entry name" value="SpoU_sub_bind"/>
    <property type="match status" value="1"/>
</dbReference>
<protein>
    <recommendedName>
        <fullName evidence="9">rRNA methyltransferase 1, mitochondrial</fullName>
    </recommendedName>
</protein>
<dbReference type="GO" id="GO:0005739">
    <property type="term" value="C:mitochondrion"/>
    <property type="evidence" value="ECO:0007669"/>
    <property type="project" value="UniProtKB-SubCell"/>
</dbReference>
<keyword evidence="6" id="KW-0949">S-adenosyl-L-methionine</keyword>
<dbReference type="InterPro" id="IPR047182">
    <property type="entry name" value="MRM1"/>
</dbReference>
<keyword evidence="3" id="KW-0698">rRNA processing</keyword>
<keyword evidence="12" id="KW-1185">Reference proteome</keyword>
<dbReference type="InterPro" id="IPR013123">
    <property type="entry name" value="SpoU_subst-bd"/>
</dbReference>
<dbReference type="PANTHER" id="PTHR46103">
    <property type="entry name" value="RRNA METHYLTRANSFERASE 1, MITOCHONDRIAL"/>
    <property type="match status" value="1"/>
</dbReference>
<comment type="similarity">
    <text evidence="2">Belongs to the class IV-like SAM-binding methyltransferase superfamily. RNA methyltransferase TrmH family.</text>
</comment>
<dbReference type="InterPro" id="IPR001537">
    <property type="entry name" value="SpoU_MeTrfase"/>
</dbReference>
<reference evidence="11 12" key="1">
    <citation type="submission" date="2024-01" db="EMBL/GenBank/DDBJ databases">
        <title>The genome of the rayed Mediterranean limpet Patella caerulea (Linnaeus, 1758).</title>
        <authorList>
            <person name="Anh-Thu Weber A."/>
            <person name="Halstead-Nussloch G."/>
        </authorList>
    </citation>
    <scope>NUCLEOTIDE SEQUENCE [LARGE SCALE GENOMIC DNA]</scope>
    <source>
        <strain evidence="11">AATW-2023a</strain>
        <tissue evidence="11">Whole specimen</tissue>
    </source>
</reference>
<dbReference type="EMBL" id="JAZGQO010000002">
    <property type="protein sequence ID" value="KAK6190617.1"/>
    <property type="molecule type" value="Genomic_DNA"/>
</dbReference>
<evidence type="ECO:0000256" key="1">
    <source>
        <dbReference type="ARBA" id="ARBA00004173"/>
    </source>
</evidence>
<dbReference type="SUPFAM" id="SSF55315">
    <property type="entry name" value="L30e-like"/>
    <property type="match status" value="1"/>
</dbReference>
<evidence type="ECO:0000256" key="5">
    <source>
        <dbReference type="ARBA" id="ARBA00022679"/>
    </source>
</evidence>
<evidence type="ECO:0000256" key="8">
    <source>
        <dbReference type="ARBA" id="ARBA00023128"/>
    </source>
</evidence>
<dbReference type="GO" id="GO:0003723">
    <property type="term" value="F:RNA binding"/>
    <property type="evidence" value="ECO:0007669"/>
    <property type="project" value="InterPro"/>
</dbReference>
<dbReference type="Pfam" id="PF00588">
    <property type="entry name" value="SpoU_methylase"/>
    <property type="match status" value="1"/>
</dbReference>
<evidence type="ECO:0000256" key="4">
    <source>
        <dbReference type="ARBA" id="ARBA00022603"/>
    </source>
</evidence>
<evidence type="ECO:0000256" key="3">
    <source>
        <dbReference type="ARBA" id="ARBA00022552"/>
    </source>
</evidence>
<dbReference type="AlphaFoldDB" id="A0AAN8K8D0"/>
<keyword evidence="5" id="KW-0808">Transferase</keyword>
<feature type="domain" description="RNA 2-O ribose methyltransferase substrate binding" evidence="10">
    <location>
        <begin position="59"/>
        <end position="141"/>
    </location>
</feature>
<evidence type="ECO:0000259" key="10">
    <source>
        <dbReference type="SMART" id="SM00967"/>
    </source>
</evidence>
<keyword evidence="4" id="KW-0489">Methyltransferase</keyword>
<dbReference type="GO" id="GO:0016435">
    <property type="term" value="F:rRNA (guanine) methyltransferase activity"/>
    <property type="evidence" value="ECO:0007669"/>
    <property type="project" value="TreeGrafter"/>
</dbReference>
<proteinExistence type="inferred from homology"/>
<dbReference type="InterPro" id="IPR029064">
    <property type="entry name" value="Ribosomal_eL30-like_sf"/>
</dbReference>
<dbReference type="SMART" id="SM00967">
    <property type="entry name" value="SpoU_sub_bind"/>
    <property type="match status" value="1"/>
</dbReference>
<comment type="caution">
    <text evidence="11">The sequence shown here is derived from an EMBL/GenBank/DDBJ whole genome shotgun (WGS) entry which is preliminary data.</text>
</comment>
<dbReference type="InterPro" id="IPR029026">
    <property type="entry name" value="tRNA_m1G_MTases_N"/>
</dbReference>
<name>A0AAN8K8D0_PATCE</name>
<evidence type="ECO:0000256" key="6">
    <source>
        <dbReference type="ARBA" id="ARBA00022691"/>
    </source>
</evidence>
<dbReference type="InterPro" id="IPR047261">
    <property type="entry name" value="MRM1_MeTrfase_dom"/>
</dbReference>
<dbReference type="CDD" id="cd18105">
    <property type="entry name" value="SpoU-like_MRM1"/>
    <property type="match status" value="1"/>
</dbReference>
<evidence type="ECO:0000256" key="9">
    <source>
        <dbReference type="ARBA" id="ARBA00034881"/>
    </source>
</evidence>
<gene>
    <name evidence="11" type="ORF">SNE40_002444</name>
</gene>
<dbReference type="PANTHER" id="PTHR46103:SF1">
    <property type="entry name" value="RRNA METHYLTRANSFERASE 1, MITOCHONDRIAL"/>
    <property type="match status" value="1"/>
</dbReference>
<dbReference type="Gene3D" id="3.30.1330.30">
    <property type="match status" value="1"/>
</dbReference>
<keyword evidence="8" id="KW-0496">Mitochondrion</keyword>
<organism evidence="11 12">
    <name type="scientific">Patella caerulea</name>
    <name type="common">Rayed Mediterranean limpet</name>
    <dbReference type="NCBI Taxonomy" id="87958"/>
    <lineage>
        <taxon>Eukaryota</taxon>
        <taxon>Metazoa</taxon>
        <taxon>Spiralia</taxon>
        <taxon>Lophotrochozoa</taxon>
        <taxon>Mollusca</taxon>
        <taxon>Gastropoda</taxon>
        <taxon>Patellogastropoda</taxon>
        <taxon>Patelloidea</taxon>
        <taxon>Patellidae</taxon>
        <taxon>Patella</taxon>
    </lineage>
</organism>
<comment type="subcellular location">
    <subcellularLocation>
        <location evidence="1">Mitochondrion</location>
    </subcellularLocation>
</comment>
<sequence length="330" mass="36708">MTFVNKCVCGLRVFSGENLCTTSRKFISNPSYNHGLTGCGKKGRKQYFVPDNLKPKADVLFGINPVLLALKNGRREKFHRLYIKQEAWDIDNDNEGVQIIKEIATERNILISYVKAGVLAALSRQRPNQGVCLDAGKFPVTRFFDDEKHMEKQIRDSLNNDRTNLSPYPIWLLLYEIQDPMNVGAILRTAHFMGVDQVILTTEKSCKMNSVVSKASAGAMEVMTLKNLSPGRKSYLSFIQLWKSCGGSVIGTTSSQHPKSESVIDYSFNTPILLIMGNEGYGVEQEILDNCDTLFTVTPGTQEANIVSSLNVSVTTGILLHSLLNKMTKS</sequence>
<evidence type="ECO:0000256" key="7">
    <source>
        <dbReference type="ARBA" id="ARBA00022946"/>
    </source>
</evidence>
<keyword evidence="7" id="KW-0809">Transit peptide</keyword>
<dbReference type="InterPro" id="IPR029028">
    <property type="entry name" value="Alpha/beta_knot_MTases"/>
</dbReference>
<dbReference type="SUPFAM" id="SSF75217">
    <property type="entry name" value="alpha/beta knot"/>
    <property type="match status" value="1"/>
</dbReference>
<evidence type="ECO:0000256" key="2">
    <source>
        <dbReference type="ARBA" id="ARBA00007228"/>
    </source>
</evidence>
<evidence type="ECO:0000313" key="11">
    <source>
        <dbReference type="EMBL" id="KAK6190617.1"/>
    </source>
</evidence>
<accession>A0AAN8K8D0</accession>
<evidence type="ECO:0000313" key="12">
    <source>
        <dbReference type="Proteomes" id="UP001347796"/>
    </source>
</evidence>
<dbReference type="Proteomes" id="UP001347796">
    <property type="component" value="Unassembled WGS sequence"/>
</dbReference>